<name>A0A8J7KVB9_9ACTN</name>
<dbReference type="RefSeq" id="WP_197002276.1">
    <property type="nucleotide sequence ID" value="NZ_BONS01000003.1"/>
</dbReference>
<evidence type="ECO:0000256" key="1">
    <source>
        <dbReference type="SAM" id="SignalP"/>
    </source>
</evidence>
<feature type="chain" id="PRO_5035178948" evidence="1">
    <location>
        <begin position="30"/>
        <end position="297"/>
    </location>
</feature>
<dbReference type="Pfam" id="PF01674">
    <property type="entry name" value="Lipase_2"/>
    <property type="match status" value="1"/>
</dbReference>
<feature type="signal peptide" evidence="1">
    <location>
        <begin position="1"/>
        <end position="29"/>
    </location>
</feature>
<dbReference type="SUPFAM" id="SSF53474">
    <property type="entry name" value="alpha/beta-Hydrolases"/>
    <property type="match status" value="1"/>
</dbReference>
<evidence type="ECO:0000313" key="3">
    <source>
        <dbReference type="Proteomes" id="UP000622552"/>
    </source>
</evidence>
<protein>
    <submittedName>
        <fullName evidence="2">Triacylglycerol esterase/lipase EstA (Alpha/beta hydrolase family)</fullName>
    </submittedName>
</protein>
<dbReference type="InterPro" id="IPR029058">
    <property type="entry name" value="AB_hydrolase_fold"/>
</dbReference>
<keyword evidence="1" id="KW-0732">Signal</keyword>
<sequence length="297" mass="30868">MPLTRLRTVVAAALLATGLLFGTTAPATASVADSADSQIADPPGANDWSCRPSAAHPNPVVLVHGTFANQYENWLVLSPLLKSKGYCVYALTYGLTGDSWTSTGSGIVLPIGGLRPVAESAAQLATFVDRVRASTGAAKVDIVGHSQGGMMPRYYLKFLGGAAKVDKLVGLAPSNHGTTLSGIANLADHFPGIAQLVYTACPACQDQVVGSATLTKLNAGGDTVPGVRYTVISTWYDQVVTPYRTQFLSGPDVANRVVQDSCPVAIPEHVAMAFSPTALHHVTNALDPAHATPVFCG</sequence>
<dbReference type="GO" id="GO:0016298">
    <property type="term" value="F:lipase activity"/>
    <property type="evidence" value="ECO:0007669"/>
    <property type="project" value="TreeGrafter"/>
</dbReference>
<dbReference type="PANTHER" id="PTHR32015:SF1">
    <property type="entry name" value="LIPASE"/>
    <property type="match status" value="1"/>
</dbReference>
<dbReference type="EMBL" id="JADOUF010000001">
    <property type="protein sequence ID" value="MBG6135122.1"/>
    <property type="molecule type" value="Genomic_DNA"/>
</dbReference>
<dbReference type="Gene3D" id="3.40.50.1820">
    <property type="entry name" value="alpha/beta hydrolase"/>
    <property type="match status" value="1"/>
</dbReference>
<keyword evidence="2" id="KW-0378">Hydrolase</keyword>
<accession>A0A8J7KVB9</accession>
<evidence type="ECO:0000313" key="2">
    <source>
        <dbReference type="EMBL" id="MBG6135122.1"/>
    </source>
</evidence>
<dbReference type="GO" id="GO:0016042">
    <property type="term" value="P:lipid catabolic process"/>
    <property type="evidence" value="ECO:0007669"/>
    <property type="project" value="InterPro"/>
</dbReference>
<organism evidence="2 3">
    <name type="scientific">Longispora fulva</name>
    <dbReference type="NCBI Taxonomy" id="619741"/>
    <lineage>
        <taxon>Bacteria</taxon>
        <taxon>Bacillati</taxon>
        <taxon>Actinomycetota</taxon>
        <taxon>Actinomycetes</taxon>
        <taxon>Micromonosporales</taxon>
        <taxon>Micromonosporaceae</taxon>
        <taxon>Longispora</taxon>
    </lineage>
</organism>
<comment type="caution">
    <text evidence="2">The sequence shown here is derived from an EMBL/GenBank/DDBJ whole genome shotgun (WGS) entry which is preliminary data.</text>
</comment>
<dbReference type="Proteomes" id="UP000622552">
    <property type="component" value="Unassembled WGS sequence"/>
</dbReference>
<dbReference type="AlphaFoldDB" id="A0A8J7KVB9"/>
<gene>
    <name evidence="2" type="ORF">IW245_001316</name>
</gene>
<dbReference type="InterPro" id="IPR002918">
    <property type="entry name" value="Lipase_EstA/Esterase_EstB"/>
</dbReference>
<reference evidence="2" key="1">
    <citation type="submission" date="2020-11" db="EMBL/GenBank/DDBJ databases">
        <title>Sequencing the genomes of 1000 actinobacteria strains.</title>
        <authorList>
            <person name="Klenk H.-P."/>
        </authorList>
    </citation>
    <scope>NUCLEOTIDE SEQUENCE</scope>
    <source>
        <strain evidence="2">DSM 45356</strain>
    </source>
</reference>
<proteinExistence type="predicted"/>
<dbReference type="PANTHER" id="PTHR32015">
    <property type="entry name" value="FASTING INDUCED LIPASE"/>
    <property type="match status" value="1"/>
</dbReference>
<keyword evidence="3" id="KW-1185">Reference proteome</keyword>